<protein>
    <submittedName>
        <fullName evidence="2">Uncharacterized protein</fullName>
    </submittedName>
</protein>
<feature type="region of interest" description="Disordered" evidence="1">
    <location>
        <begin position="1"/>
        <end position="45"/>
    </location>
</feature>
<dbReference type="EMBL" id="CDMZ01002375">
    <property type="protein sequence ID" value="CEM42077.1"/>
    <property type="molecule type" value="Genomic_DNA"/>
</dbReference>
<dbReference type="VEuPathDB" id="CryptoDB:Cvel_6430"/>
<gene>
    <name evidence="2" type="ORF">Cvel_6430</name>
</gene>
<proteinExistence type="predicted"/>
<reference evidence="2" key="1">
    <citation type="submission" date="2014-11" db="EMBL/GenBank/DDBJ databases">
        <authorList>
            <person name="Otto D Thomas"/>
            <person name="Naeem Raeece"/>
        </authorList>
    </citation>
    <scope>NUCLEOTIDE SEQUENCE</scope>
</reference>
<accession>A0A0G4HDE2</accession>
<name>A0A0G4HDE2_9ALVE</name>
<feature type="non-terminal residue" evidence="2">
    <location>
        <position position="45"/>
    </location>
</feature>
<sequence length="45" mass="4446">MMNLPSEEEAGEEGEEEAGAGDKEGGGGIKIVPPLGSIMKGGTEG</sequence>
<feature type="compositionally biased region" description="Acidic residues" evidence="1">
    <location>
        <begin position="1"/>
        <end position="19"/>
    </location>
</feature>
<evidence type="ECO:0000256" key="1">
    <source>
        <dbReference type="SAM" id="MobiDB-lite"/>
    </source>
</evidence>
<organism evidence="2">
    <name type="scientific">Chromera velia CCMP2878</name>
    <dbReference type="NCBI Taxonomy" id="1169474"/>
    <lineage>
        <taxon>Eukaryota</taxon>
        <taxon>Sar</taxon>
        <taxon>Alveolata</taxon>
        <taxon>Colpodellida</taxon>
        <taxon>Chromeraceae</taxon>
        <taxon>Chromera</taxon>
    </lineage>
</organism>
<dbReference type="AlphaFoldDB" id="A0A0G4HDE2"/>
<evidence type="ECO:0000313" key="2">
    <source>
        <dbReference type="EMBL" id="CEM42077.1"/>
    </source>
</evidence>